<dbReference type="PANTHER" id="PTHR30472:SF24">
    <property type="entry name" value="FERRIC ENTEROBACTIN TRANSPORT SYSTEM PERMEASE PROTEIN FEPG"/>
    <property type="match status" value="1"/>
</dbReference>
<evidence type="ECO:0000313" key="11">
    <source>
        <dbReference type="EMBL" id="MFH5242450.1"/>
    </source>
</evidence>
<evidence type="ECO:0000256" key="2">
    <source>
        <dbReference type="ARBA" id="ARBA00007935"/>
    </source>
</evidence>
<comment type="similarity">
    <text evidence="2">Belongs to the binding-protein-dependent transport system permease family. FecCD subfamily.</text>
</comment>
<feature type="transmembrane region" description="Helical" evidence="8">
    <location>
        <begin position="298"/>
        <end position="319"/>
    </location>
</feature>
<dbReference type="Proteomes" id="UP001609176">
    <property type="component" value="Unassembled WGS sequence"/>
</dbReference>
<feature type="transmembrane region" description="Helical" evidence="8">
    <location>
        <begin position="82"/>
        <end position="103"/>
    </location>
</feature>
<comment type="subcellular location">
    <subcellularLocation>
        <location evidence="1">Cell membrane</location>
        <topology evidence="1">Multi-pass membrane protein</topology>
    </subcellularLocation>
</comment>
<feature type="transmembrane region" description="Helical" evidence="8">
    <location>
        <begin position="144"/>
        <end position="164"/>
    </location>
</feature>
<feature type="transmembrane region" description="Helical" evidence="8">
    <location>
        <begin position="170"/>
        <end position="190"/>
    </location>
</feature>
<dbReference type="Gene3D" id="1.10.3470.10">
    <property type="entry name" value="ABC transporter involved in vitamin B12 uptake, BtuC"/>
    <property type="match status" value="1"/>
</dbReference>
<dbReference type="EMBL" id="JBIMSO010000058">
    <property type="protein sequence ID" value="MFH5209843.1"/>
    <property type="molecule type" value="Genomic_DNA"/>
</dbReference>
<reference evidence="12 13" key="1">
    <citation type="submission" date="2024-10" db="EMBL/GenBank/DDBJ databases">
        <authorList>
            <person name="Riesco R."/>
        </authorList>
    </citation>
    <scope>NUCLEOTIDE SEQUENCE [LARGE SCALE GENOMIC DNA]</scope>
    <source>
        <strain evidence="11 13">NCIMB 15448</strain>
        <strain evidence="9 12">NCIMB 15449</strain>
        <strain evidence="10 14">NCIMB 15450</strain>
    </source>
</reference>
<evidence type="ECO:0000256" key="5">
    <source>
        <dbReference type="ARBA" id="ARBA00022692"/>
    </source>
</evidence>
<evidence type="ECO:0000313" key="13">
    <source>
        <dbReference type="Proteomes" id="UP001609176"/>
    </source>
</evidence>
<dbReference type="RefSeq" id="WP_395115542.1">
    <property type="nucleotide sequence ID" value="NZ_JBIMSN010000154.1"/>
</dbReference>
<dbReference type="Proteomes" id="UP001609219">
    <property type="component" value="Unassembled WGS sequence"/>
</dbReference>
<keyword evidence="6 8" id="KW-1133">Transmembrane helix</keyword>
<dbReference type="Pfam" id="PF01032">
    <property type="entry name" value="FecCD"/>
    <property type="match status" value="1"/>
</dbReference>
<keyword evidence="3" id="KW-0813">Transport</keyword>
<dbReference type="SUPFAM" id="SSF81345">
    <property type="entry name" value="ABC transporter involved in vitamin B12 uptake, BtuC"/>
    <property type="match status" value="1"/>
</dbReference>
<evidence type="ECO:0000256" key="8">
    <source>
        <dbReference type="SAM" id="Phobius"/>
    </source>
</evidence>
<evidence type="ECO:0000313" key="10">
    <source>
        <dbReference type="EMBL" id="MFH5232581.1"/>
    </source>
</evidence>
<dbReference type="Proteomes" id="UP001609175">
    <property type="component" value="Unassembled WGS sequence"/>
</dbReference>
<proteinExistence type="inferred from homology"/>
<dbReference type="EMBL" id="JBIMSP010000014">
    <property type="protein sequence ID" value="MFH5242450.1"/>
    <property type="molecule type" value="Genomic_DNA"/>
</dbReference>
<organism evidence="11 13">
    <name type="scientific">Antrihabitans spumae</name>
    <dbReference type="NCBI Taxonomy" id="3373370"/>
    <lineage>
        <taxon>Bacteria</taxon>
        <taxon>Bacillati</taxon>
        <taxon>Actinomycetota</taxon>
        <taxon>Actinomycetes</taxon>
        <taxon>Mycobacteriales</taxon>
        <taxon>Nocardiaceae</taxon>
        <taxon>Antrihabitans</taxon>
    </lineage>
</organism>
<keyword evidence="14" id="KW-1185">Reference proteome</keyword>
<evidence type="ECO:0000256" key="6">
    <source>
        <dbReference type="ARBA" id="ARBA00022989"/>
    </source>
</evidence>
<sequence length="354" mass="36202">MTTEVAKTTKPVTRRAVRVGPVSVVVRPWMIFVNIVLLALLLLLFCVDIGRGELSLSVGQVIDALGGAGTRSQRFIVNDVRLPRALVGLLVGIALGISGAITQSVLRNPLASPDILGITAGASVGAVGLIVGFGAGVGIGVPTAALVGGFVTAGAIYLLAWQGAVEGYRLVLIGIGTNAMMLAMVGWLFVKANTYDVATIQLWLTGSLDQAGWSNVRTTAIGVVVFGVVALISAPAMATLRFGDDKARSLGVRLQARQGVVLLSAVALAGLATAASGPIGFVALASPQIARRLLRTPGEPIVGSALVGGVLVLASDIIARTLLPISLPVGIVTAALGGPFLLYLLVRNNRKASI</sequence>
<evidence type="ECO:0000256" key="3">
    <source>
        <dbReference type="ARBA" id="ARBA00022448"/>
    </source>
</evidence>
<evidence type="ECO:0000313" key="12">
    <source>
        <dbReference type="Proteomes" id="UP001609175"/>
    </source>
</evidence>
<keyword evidence="7 8" id="KW-0472">Membrane</keyword>
<keyword evidence="4" id="KW-1003">Cell membrane</keyword>
<evidence type="ECO:0000256" key="4">
    <source>
        <dbReference type="ARBA" id="ARBA00022475"/>
    </source>
</evidence>
<feature type="transmembrane region" description="Helical" evidence="8">
    <location>
        <begin position="260"/>
        <end position="286"/>
    </location>
</feature>
<name>A0ABW7KIY7_9NOCA</name>
<dbReference type="PANTHER" id="PTHR30472">
    <property type="entry name" value="FERRIC ENTEROBACTIN TRANSPORT SYSTEM PERMEASE PROTEIN"/>
    <property type="match status" value="1"/>
</dbReference>
<dbReference type="InterPro" id="IPR000522">
    <property type="entry name" value="ABC_transptr_permease_BtuC"/>
</dbReference>
<accession>A0ABW7KIY7</accession>
<evidence type="ECO:0000313" key="9">
    <source>
        <dbReference type="EMBL" id="MFH5209843.1"/>
    </source>
</evidence>
<feature type="transmembrane region" description="Helical" evidence="8">
    <location>
        <begin position="220"/>
        <end position="240"/>
    </location>
</feature>
<feature type="transmembrane region" description="Helical" evidence="8">
    <location>
        <begin position="325"/>
        <end position="346"/>
    </location>
</feature>
<evidence type="ECO:0000256" key="7">
    <source>
        <dbReference type="ARBA" id="ARBA00023136"/>
    </source>
</evidence>
<feature type="transmembrane region" description="Helical" evidence="8">
    <location>
        <begin position="29"/>
        <end position="47"/>
    </location>
</feature>
<evidence type="ECO:0000256" key="1">
    <source>
        <dbReference type="ARBA" id="ARBA00004651"/>
    </source>
</evidence>
<feature type="transmembrane region" description="Helical" evidence="8">
    <location>
        <begin position="115"/>
        <end position="137"/>
    </location>
</feature>
<evidence type="ECO:0000313" key="14">
    <source>
        <dbReference type="Proteomes" id="UP001609219"/>
    </source>
</evidence>
<gene>
    <name evidence="11" type="ORF">ACHIPV_11225</name>
    <name evidence="9" type="ORF">ACHIPZ_16810</name>
    <name evidence="10" type="ORF">ACHIRB_29040</name>
</gene>
<dbReference type="CDD" id="cd06550">
    <property type="entry name" value="TM_ABC_iron-siderophores_like"/>
    <property type="match status" value="1"/>
</dbReference>
<comment type="caution">
    <text evidence="11">The sequence shown here is derived from an EMBL/GenBank/DDBJ whole genome shotgun (WGS) entry which is preliminary data.</text>
</comment>
<dbReference type="EMBL" id="JBIMSN010000154">
    <property type="protein sequence ID" value="MFH5232581.1"/>
    <property type="molecule type" value="Genomic_DNA"/>
</dbReference>
<keyword evidence="5 8" id="KW-0812">Transmembrane</keyword>
<dbReference type="InterPro" id="IPR037294">
    <property type="entry name" value="ABC_BtuC-like"/>
</dbReference>
<protein>
    <submittedName>
        <fullName evidence="11">FecCD family ABC transporter permease</fullName>
    </submittedName>
</protein>